<dbReference type="AlphaFoldDB" id="A0A0F9D4R9"/>
<reference evidence="1" key="1">
    <citation type="journal article" date="2015" name="Nature">
        <title>Complex archaea that bridge the gap between prokaryotes and eukaryotes.</title>
        <authorList>
            <person name="Spang A."/>
            <person name="Saw J.H."/>
            <person name="Jorgensen S.L."/>
            <person name="Zaremba-Niedzwiedzka K."/>
            <person name="Martijn J."/>
            <person name="Lind A.E."/>
            <person name="van Eijk R."/>
            <person name="Schleper C."/>
            <person name="Guy L."/>
            <person name="Ettema T.J."/>
        </authorList>
    </citation>
    <scope>NUCLEOTIDE SEQUENCE</scope>
</reference>
<comment type="caution">
    <text evidence="1">The sequence shown here is derived from an EMBL/GenBank/DDBJ whole genome shotgun (WGS) entry which is preliminary data.</text>
</comment>
<accession>A0A0F9D4R9</accession>
<organism evidence="1">
    <name type="scientific">marine sediment metagenome</name>
    <dbReference type="NCBI Taxonomy" id="412755"/>
    <lineage>
        <taxon>unclassified sequences</taxon>
        <taxon>metagenomes</taxon>
        <taxon>ecological metagenomes</taxon>
    </lineage>
</organism>
<dbReference type="EMBL" id="LAZR01030443">
    <property type="protein sequence ID" value="KKL56579.1"/>
    <property type="molecule type" value="Genomic_DNA"/>
</dbReference>
<dbReference type="SUPFAM" id="SSF56563">
    <property type="entry name" value="Major capsid protein gp5"/>
    <property type="match status" value="1"/>
</dbReference>
<feature type="non-terminal residue" evidence="1">
    <location>
        <position position="256"/>
    </location>
</feature>
<evidence type="ECO:0000313" key="1">
    <source>
        <dbReference type="EMBL" id="KKL56579.1"/>
    </source>
</evidence>
<protein>
    <submittedName>
        <fullName evidence="1">Uncharacterized protein</fullName>
    </submittedName>
</protein>
<gene>
    <name evidence="1" type="ORF">LCGC14_2243970</name>
</gene>
<name>A0A0F9D4R9_9ZZZZ</name>
<dbReference type="Pfam" id="PF25209">
    <property type="entry name" value="Phage_capsid_4"/>
    <property type="match status" value="1"/>
</dbReference>
<proteinExistence type="predicted"/>
<sequence length="256" mass="27425">MTFDTTGEADLRAENISRIVKGFALQAYKMKQLCMIESSSAWTETYYKETAADIVKTATTAITGTSLGGVPRGAKFPHGEHSWEKTSARNIKHALEGKIDWEDIRTNNIPIIARSLLRIARGVTKSVDTVIAAGILSGAGNSVSANASWDNSVIADRDPIQDILNAKSEIEIDNYDADVNGFLLVHPTSKADLLGNANIRNAGQFYTDAVTRNGIIGRLLGLTLVSSNSVTDGGAQVVIGKEAMTWKSVAALTVKT</sequence>